<dbReference type="PROSITE" id="PS00409">
    <property type="entry name" value="PROKAR_NTER_METHYL"/>
    <property type="match status" value="1"/>
</dbReference>
<dbReference type="AlphaFoldDB" id="A0A0D8ZUW4"/>
<comment type="caution">
    <text evidence="2">The sequence shown here is derived from an EMBL/GenBank/DDBJ whole genome shotgun (WGS) entry which is preliminary data.</text>
</comment>
<accession>A0A0D8ZUW4</accession>
<sequence length="155" mass="17194">MNKIFAGKNQGLSLVEALVGMTIFLITLAFMIPLLATNQFNTINREIKTGAISVSQRILDEFRQSLDQLPADEWATKLPLSGTETKLPLPYPSGTDISSITELGKTYSAKIIYCEVISPATTNPNCDANTRQIKLQVNYNGQPIYTVETIYTKFQ</sequence>
<proteinExistence type="predicted"/>
<dbReference type="EMBL" id="JYON01000006">
    <property type="protein sequence ID" value="KJH72234.1"/>
    <property type="molecule type" value="Genomic_DNA"/>
</dbReference>
<dbReference type="STRING" id="1618023.UH38_07265"/>
<feature type="transmembrane region" description="Helical" evidence="1">
    <location>
        <begin position="12"/>
        <end position="36"/>
    </location>
</feature>
<dbReference type="OrthoDB" id="583179at2"/>
<dbReference type="Proteomes" id="UP000032452">
    <property type="component" value="Unassembled WGS sequence"/>
</dbReference>
<keyword evidence="3" id="KW-1185">Reference proteome</keyword>
<organism evidence="2 3">
    <name type="scientific">Aliterella atlantica CENA595</name>
    <dbReference type="NCBI Taxonomy" id="1618023"/>
    <lineage>
        <taxon>Bacteria</taxon>
        <taxon>Bacillati</taxon>
        <taxon>Cyanobacteriota</taxon>
        <taxon>Cyanophyceae</taxon>
        <taxon>Chroococcidiopsidales</taxon>
        <taxon>Aliterellaceae</taxon>
        <taxon>Aliterella</taxon>
    </lineage>
</organism>
<dbReference type="RefSeq" id="WP_045053992.1">
    <property type="nucleotide sequence ID" value="NZ_CAWMDP010000038.1"/>
</dbReference>
<reference evidence="2 3" key="1">
    <citation type="submission" date="2015-02" db="EMBL/GenBank/DDBJ databases">
        <title>Draft genome of a novel marine cyanobacterium (Chroococcales) isolated from South Atlantic Ocean.</title>
        <authorList>
            <person name="Rigonato J."/>
            <person name="Alvarenga D.O."/>
            <person name="Branco L.H."/>
            <person name="Varani A.M."/>
            <person name="Brandini F.P."/>
            <person name="Fiore M.F."/>
        </authorList>
    </citation>
    <scope>NUCLEOTIDE SEQUENCE [LARGE SCALE GENOMIC DNA]</scope>
    <source>
        <strain evidence="2 3">CENA595</strain>
    </source>
</reference>
<dbReference type="InterPro" id="IPR012902">
    <property type="entry name" value="N_methyl_site"/>
</dbReference>
<evidence type="ECO:0000256" key="1">
    <source>
        <dbReference type="SAM" id="Phobius"/>
    </source>
</evidence>
<protein>
    <recommendedName>
        <fullName evidence="4">Prepilin-type N-terminal cleavage/methylation domain-containing protein</fullName>
    </recommendedName>
</protein>
<gene>
    <name evidence="2" type="ORF">UH38_07265</name>
</gene>
<evidence type="ECO:0008006" key="4">
    <source>
        <dbReference type="Google" id="ProtNLM"/>
    </source>
</evidence>
<evidence type="ECO:0000313" key="2">
    <source>
        <dbReference type="EMBL" id="KJH72234.1"/>
    </source>
</evidence>
<keyword evidence="1" id="KW-1133">Transmembrane helix</keyword>
<name>A0A0D8ZUW4_9CYAN</name>
<keyword evidence="1" id="KW-0812">Transmembrane</keyword>
<keyword evidence="1" id="KW-0472">Membrane</keyword>
<evidence type="ECO:0000313" key="3">
    <source>
        <dbReference type="Proteomes" id="UP000032452"/>
    </source>
</evidence>